<keyword evidence="2" id="KW-1185">Reference proteome</keyword>
<dbReference type="PANTHER" id="PTHR31793">
    <property type="entry name" value="4-HYDROXYBENZOYL-COA THIOESTERASE FAMILY MEMBER"/>
    <property type="match status" value="1"/>
</dbReference>
<dbReference type="RefSeq" id="WP_379961201.1">
    <property type="nucleotide sequence ID" value="NZ_JAUYVI010000009.1"/>
</dbReference>
<name>A0ABU0YTU0_9PROT</name>
<proteinExistence type="predicted"/>
<dbReference type="PANTHER" id="PTHR31793:SF2">
    <property type="entry name" value="BLR1345 PROTEIN"/>
    <property type="match status" value="1"/>
</dbReference>
<dbReference type="Proteomes" id="UP001230156">
    <property type="component" value="Unassembled WGS sequence"/>
</dbReference>
<dbReference type="Gene3D" id="3.10.129.10">
    <property type="entry name" value="Hotdog Thioesterase"/>
    <property type="match status" value="1"/>
</dbReference>
<keyword evidence="1" id="KW-0378">Hydrolase</keyword>
<dbReference type="Pfam" id="PF13279">
    <property type="entry name" value="4HBT_2"/>
    <property type="match status" value="1"/>
</dbReference>
<reference evidence="2" key="1">
    <citation type="submission" date="2023-08" db="EMBL/GenBank/DDBJ databases">
        <title>Rhodospirillaceae gen. nov., a novel taxon isolated from the Yangtze River Yuezi River estuary sludge.</title>
        <authorList>
            <person name="Ruan L."/>
        </authorList>
    </citation>
    <scope>NUCLEOTIDE SEQUENCE [LARGE SCALE GENOMIC DNA]</scope>
    <source>
        <strain evidence="2">R-7</strain>
    </source>
</reference>
<comment type="caution">
    <text evidence="1">The sequence shown here is derived from an EMBL/GenBank/DDBJ whole genome shotgun (WGS) entry which is preliminary data.</text>
</comment>
<dbReference type="EMBL" id="JAUYVI010000009">
    <property type="protein sequence ID" value="MDQ7251132.1"/>
    <property type="molecule type" value="Genomic_DNA"/>
</dbReference>
<dbReference type="EC" id="3.1.2.-" evidence="1"/>
<dbReference type="InterPro" id="IPR029069">
    <property type="entry name" value="HotDog_dom_sf"/>
</dbReference>
<sequence length="139" mass="15541">MAGAVETYRGVAYPWNCDSMGHMNTQFYAALYDGASFHFLSMLAPYNELKVRGLGWADVRQTIEYKHEVRAGALLVVRTVLRRLGNKSVEYRHEIHNAETDDLHSSSDQVTVLFDLNARAAAPLTEEIRRRGASLGIAA</sequence>
<dbReference type="InterPro" id="IPR050563">
    <property type="entry name" value="4-hydroxybenzoyl-CoA_TE"/>
</dbReference>
<protein>
    <submittedName>
        <fullName evidence="1">Thioesterase family protein</fullName>
        <ecNumber evidence="1">3.1.2.-</ecNumber>
    </submittedName>
</protein>
<accession>A0ABU0YTU0</accession>
<evidence type="ECO:0000313" key="1">
    <source>
        <dbReference type="EMBL" id="MDQ7251132.1"/>
    </source>
</evidence>
<organism evidence="1 2">
    <name type="scientific">Dongia sedimenti</name>
    <dbReference type="NCBI Taxonomy" id="3064282"/>
    <lineage>
        <taxon>Bacteria</taxon>
        <taxon>Pseudomonadati</taxon>
        <taxon>Pseudomonadota</taxon>
        <taxon>Alphaproteobacteria</taxon>
        <taxon>Rhodospirillales</taxon>
        <taxon>Dongiaceae</taxon>
        <taxon>Dongia</taxon>
    </lineage>
</organism>
<evidence type="ECO:0000313" key="2">
    <source>
        <dbReference type="Proteomes" id="UP001230156"/>
    </source>
</evidence>
<dbReference type="GO" id="GO:0016787">
    <property type="term" value="F:hydrolase activity"/>
    <property type="evidence" value="ECO:0007669"/>
    <property type="project" value="UniProtKB-KW"/>
</dbReference>
<gene>
    <name evidence="1" type="ORF">Q8A70_25825</name>
</gene>
<dbReference type="SUPFAM" id="SSF54637">
    <property type="entry name" value="Thioesterase/thiol ester dehydrase-isomerase"/>
    <property type="match status" value="1"/>
</dbReference>
<dbReference type="CDD" id="cd00586">
    <property type="entry name" value="4HBT"/>
    <property type="match status" value="1"/>
</dbReference>